<organism evidence="1">
    <name type="scientific">Telmatobacter sp. DSM 110680</name>
    <dbReference type="NCBI Taxonomy" id="3036704"/>
    <lineage>
        <taxon>Bacteria</taxon>
        <taxon>Pseudomonadati</taxon>
        <taxon>Acidobacteriota</taxon>
        <taxon>Terriglobia</taxon>
        <taxon>Terriglobales</taxon>
        <taxon>Acidobacteriaceae</taxon>
        <taxon>Telmatobacter</taxon>
    </lineage>
</organism>
<protein>
    <submittedName>
        <fullName evidence="1">Uncharacterized protein</fullName>
    </submittedName>
</protein>
<gene>
    <name evidence="1" type="ORF">P8935_15375</name>
</gene>
<dbReference type="EMBL" id="CP121196">
    <property type="protein sequence ID" value="XBH15946.1"/>
    <property type="molecule type" value="Genomic_DNA"/>
</dbReference>
<reference evidence="1" key="1">
    <citation type="submission" date="2023-03" db="EMBL/GenBank/DDBJ databases">
        <title>Edaphobacter sp.</title>
        <authorList>
            <person name="Huber K.J."/>
            <person name="Papendorf J."/>
            <person name="Pilke C."/>
            <person name="Bunk B."/>
            <person name="Sproeer C."/>
            <person name="Pester M."/>
        </authorList>
    </citation>
    <scope>NUCLEOTIDE SEQUENCE</scope>
    <source>
        <strain evidence="1">DSM 110680</strain>
    </source>
</reference>
<dbReference type="RefSeq" id="WP_348261176.1">
    <property type="nucleotide sequence ID" value="NZ_CP121196.1"/>
</dbReference>
<accession>A0AAU7DGL2</accession>
<proteinExistence type="predicted"/>
<dbReference type="AlphaFoldDB" id="A0AAU7DGL2"/>
<name>A0AAU7DGL2_9BACT</name>
<evidence type="ECO:0000313" key="1">
    <source>
        <dbReference type="EMBL" id="XBH15946.1"/>
    </source>
</evidence>
<sequence>MKAAHIIDELKTFYKEGVEYRSLERHLTEEDVERWRNACGCSRSQLFDEIAKGLALGYNASELLFDFCDMVVNDLASPVTNTSGPKPQIFWEVYSAFDAGEYYHGDNRDEDPVEVYTRPMIARVVELLATGPVNQPAALDQ</sequence>